<dbReference type="KEGG" id="pco:PHACADRAFT_69052"/>
<gene>
    <name evidence="1" type="ORF">PHACADRAFT_69052</name>
</gene>
<sequence length="123" mass="13696">LITAAAGLLARYKCTKEPEDLEKFMSLSKGALELCPPSTPLFLTAYNALFPALIEMFERKSEGLEECVHFCSLALDLCPPGHRDRPHSLISLAVAKLAHFKFTSRQEDMDDSITSLREAIELL</sequence>
<feature type="non-terminal residue" evidence="1">
    <location>
        <position position="1"/>
    </location>
</feature>
<dbReference type="Proteomes" id="UP000008370">
    <property type="component" value="Unassembled WGS sequence"/>
</dbReference>
<dbReference type="GeneID" id="18920252"/>
<keyword evidence="2" id="KW-1185">Reference proteome</keyword>
<name>K5UEV4_PHACS</name>
<evidence type="ECO:0000313" key="1">
    <source>
        <dbReference type="EMBL" id="EKM47981.1"/>
    </source>
</evidence>
<feature type="non-terminal residue" evidence="1">
    <location>
        <position position="123"/>
    </location>
</feature>
<dbReference type="STRING" id="650164.K5UEV4"/>
<reference evidence="1 2" key="1">
    <citation type="journal article" date="2012" name="BMC Genomics">
        <title>Comparative genomics of the white-rot fungi, Phanerochaete carnosa and P. chrysosporium, to elucidate the genetic basis of the distinct wood types they colonize.</title>
        <authorList>
            <person name="Suzuki H."/>
            <person name="MacDonald J."/>
            <person name="Syed K."/>
            <person name="Salamov A."/>
            <person name="Hori C."/>
            <person name="Aerts A."/>
            <person name="Henrissat B."/>
            <person name="Wiebenga A."/>
            <person name="vanKuyk P.A."/>
            <person name="Barry K."/>
            <person name="Lindquist E."/>
            <person name="LaButti K."/>
            <person name="Lapidus A."/>
            <person name="Lucas S."/>
            <person name="Coutinho P."/>
            <person name="Gong Y."/>
            <person name="Samejima M."/>
            <person name="Mahadevan R."/>
            <person name="Abou-Zaid M."/>
            <person name="de Vries R.P."/>
            <person name="Igarashi K."/>
            <person name="Yadav J.S."/>
            <person name="Grigoriev I.V."/>
            <person name="Master E.R."/>
        </authorList>
    </citation>
    <scope>NUCLEOTIDE SEQUENCE [LARGE SCALE GENOMIC DNA]</scope>
    <source>
        <strain evidence="1 2">HHB-10118-sp</strain>
    </source>
</reference>
<evidence type="ECO:0000313" key="2">
    <source>
        <dbReference type="Proteomes" id="UP000008370"/>
    </source>
</evidence>
<dbReference type="AlphaFoldDB" id="K5UEV4"/>
<dbReference type="InParanoid" id="K5UEV4"/>
<dbReference type="RefSeq" id="XP_007403466.1">
    <property type="nucleotide sequence ID" value="XM_007403404.1"/>
</dbReference>
<accession>K5UEV4</accession>
<organism evidence="1 2">
    <name type="scientific">Phanerochaete carnosa (strain HHB-10118-sp)</name>
    <name type="common">White-rot fungus</name>
    <name type="synonym">Peniophora carnosa</name>
    <dbReference type="NCBI Taxonomy" id="650164"/>
    <lineage>
        <taxon>Eukaryota</taxon>
        <taxon>Fungi</taxon>
        <taxon>Dikarya</taxon>
        <taxon>Basidiomycota</taxon>
        <taxon>Agaricomycotina</taxon>
        <taxon>Agaricomycetes</taxon>
        <taxon>Polyporales</taxon>
        <taxon>Phanerochaetaceae</taxon>
        <taxon>Phanerochaete</taxon>
    </lineage>
</organism>
<proteinExistence type="predicted"/>
<protein>
    <submittedName>
        <fullName evidence="1">Uncharacterized protein</fullName>
    </submittedName>
</protein>
<dbReference type="OrthoDB" id="3224744at2759"/>
<dbReference type="EMBL" id="JH931596">
    <property type="protein sequence ID" value="EKM47981.1"/>
    <property type="molecule type" value="Genomic_DNA"/>
</dbReference>
<dbReference type="HOGENOM" id="CLU_001305_4_0_1"/>